<feature type="region of interest" description="Disordered" evidence="1">
    <location>
        <begin position="130"/>
        <end position="162"/>
    </location>
</feature>
<gene>
    <name evidence="2" type="ORF">H4W31_000221</name>
</gene>
<dbReference type="RefSeq" id="WP_192764924.1">
    <property type="nucleotide sequence ID" value="NZ_JADBEB010000001.1"/>
</dbReference>
<organism evidence="2 3">
    <name type="scientific">Plantactinospora soyae</name>
    <dbReference type="NCBI Taxonomy" id="1544732"/>
    <lineage>
        <taxon>Bacteria</taxon>
        <taxon>Bacillati</taxon>
        <taxon>Actinomycetota</taxon>
        <taxon>Actinomycetes</taxon>
        <taxon>Micromonosporales</taxon>
        <taxon>Micromonosporaceae</taxon>
        <taxon>Plantactinospora</taxon>
    </lineage>
</organism>
<reference evidence="2" key="1">
    <citation type="submission" date="2020-10" db="EMBL/GenBank/DDBJ databases">
        <title>Sequencing the genomes of 1000 actinobacteria strains.</title>
        <authorList>
            <person name="Klenk H.-P."/>
        </authorList>
    </citation>
    <scope>NUCLEOTIDE SEQUENCE</scope>
    <source>
        <strain evidence="2">DSM 46832</strain>
    </source>
</reference>
<protein>
    <submittedName>
        <fullName evidence="2">Uncharacterized protein</fullName>
    </submittedName>
</protein>
<name>A0A927M2X9_9ACTN</name>
<evidence type="ECO:0000256" key="1">
    <source>
        <dbReference type="SAM" id="MobiDB-lite"/>
    </source>
</evidence>
<accession>A0A927M2X9</accession>
<sequence length="162" mass="15889">MVPVALVRPVWWVACRSVRFVTALVLMALLLGGGAARAGLPGATGATEFRSDAAAVAATSSDVDDQASATDRAAVADGAPTDAAGDLTAGSGDPTVLDGRAATATGESPATESADTTAVVAVAVALLQQPVASEVRPGTGAEPRPARDAYARATGPRAPPLG</sequence>
<feature type="compositionally biased region" description="Low complexity" evidence="1">
    <location>
        <begin position="60"/>
        <end position="90"/>
    </location>
</feature>
<dbReference type="Proteomes" id="UP000649753">
    <property type="component" value="Unassembled WGS sequence"/>
</dbReference>
<evidence type="ECO:0000313" key="2">
    <source>
        <dbReference type="EMBL" id="MBE1484583.1"/>
    </source>
</evidence>
<dbReference type="EMBL" id="JADBEB010000001">
    <property type="protein sequence ID" value="MBE1484583.1"/>
    <property type="molecule type" value="Genomic_DNA"/>
</dbReference>
<feature type="region of interest" description="Disordered" evidence="1">
    <location>
        <begin position="60"/>
        <end position="115"/>
    </location>
</feature>
<evidence type="ECO:0000313" key="3">
    <source>
        <dbReference type="Proteomes" id="UP000649753"/>
    </source>
</evidence>
<proteinExistence type="predicted"/>
<comment type="caution">
    <text evidence="2">The sequence shown here is derived from an EMBL/GenBank/DDBJ whole genome shotgun (WGS) entry which is preliminary data.</text>
</comment>
<feature type="compositionally biased region" description="Polar residues" evidence="1">
    <location>
        <begin position="105"/>
        <end position="115"/>
    </location>
</feature>
<dbReference type="AlphaFoldDB" id="A0A927M2X9"/>
<keyword evidence="3" id="KW-1185">Reference proteome</keyword>